<comment type="caution">
    <text evidence="1">The sequence shown here is derived from an EMBL/GenBank/DDBJ whole genome shotgun (WGS) entry which is preliminary data.</text>
</comment>
<gene>
    <name evidence="1" type="ORF">LKE05_10300</name>
</gene>
<keyword evidence="2" id="KW-1185">Reference proteome</keyword>
<organism evidence="1 2">
    <name type="scientific">Hominilimicola fabiformis</name>
    <dbReference type="NCBI Taxonomy" id="2885356"/>
    <lineage>
        <taxon>Bacteria</taxon>
        <taxon>Bacillati</taxon>
        <taxon>Bacillota</taxon>
        <taxon>Clostridia</taxon>
        <taxon>Eubacteriales</taxon>
        <taxon>Oscillospiraceae</taxon>
        <taxon>Hominilimicola</taxon>
    </lineage>
</organism>
<accession>A0AAE3JA76</accession>
<dbReference type="Proteomes" id="UP001198242">
    <property type="component" value="Unassembled WGS sequence"/>
</dbReference>
<name>A0AAE3JA76_9FIRM</name>
<protein>
    <submittedName>
        <fullName evidence="1">Uncharacterized protein</fullName>
    </submittedName>
</protein>
<evidence type="ECO:0000313" key="1">
    <source>
        <dbReference type="EMBL" id="MCC2211176.1"/>
    </source>
</evidence>
<dbReference type="AlphaFoldDB" id="A0AAE3JA76"/>
<reference evidence="1 2" key="1">
    <citation type="submission" date="2021-10" db="EMBL/GenBank/DDBJ databases">
        <title>Anaerobic single-cell dispensing facilitates the cultivation of human gut bacteria.</title>
        <authorList>
            <person name="Afrizal A."/>
        </authorList>
    </citation>
    <scope>NUCLEOTIDE SEQUENCE [LARGE SCALE GENOMIC DNA]</scope>
    <source>
        <strain evidence="1 2">CLA-AA-H232</strain>
    </source>
</reference>
<sequence>MSHFITLVFTKENGSTVEELLAPYDENIVYAPYVKYTREQAIAKIRKEIEDYKNGLYAKYLSNPQKYEGNCNNVEHINYLRNKFPQKLEWTDDECYQDMKGRFDEDMIKPNGDLLSTYNPNSKWDWYTIGGRWNNYLKTLSGETTNEDYVSEIDWKDIIPFVFVTPIGEWHERGEMGWWACVSNEKTIDNWESEFKEFLDNLDKDTIVTVVDCHI</sequence>
<proteinExistence type="predicted"/>
<evidence type="ECO:0000313" key="2">
    <source>
        <dbReference type="Proteomes" id="UP001198242"/>
    </source>
</evidence>
<dbReference type="RefSeq" id="WP_308456788.1">
    <property type="nucleotide sequence ID" value="NZ_JAJEQM010000014.1"/>
</dbReference>
<dbReference type="EMBL" id="JAJEQM010000014">
    <property type="protein sequence ID" value="MCC2211176.1"/>
    <property type="molecule type" value="Genomic_DNA"/>
</dbReference>